<evidence type="ECO:0000256" key="1">
    <source>
        <dbReference type="SAM" id="Phobius"/>
    </source>
</evidence>
<dbReference type="AlphaFoldDB" id="A0A427BQW9"/>
<keyword evidence="1" id="KW-1133">Transmembrane helix</keyword>
<keyword evidence="1" id="KW-0812">Transmembrane</keyword>
<comment type="caution">
    <text evidence="2">The sequence shown here is derived from an EMBL/GenBank/DDBJ whole genome shotgun (WGS) entry which is preliminary data.</text>
</comment>
<name>A0A427BQW9_9FLAO</name>
<reference evidence="2 3" key="1">
    <citation type="submission" date="2018-10" db="EMBL/GenBank/DDBJ databases">
        <title>Transmission dynamics of multidrug resistant bacteria on intensive care unit surfaces.</title>
        <authorList>
            <person name="D'Souza A.W."/>
            <person name="Potter R.F."/>
            <person name="Wallace M."/>
            <person name="Shupe A."/>
            <person name="Patel S."/>
            <person name="Sun S."/>
            <person name="Gul D."/>
            <person name="Kwon J.H."/>
            <person name="Andleeb S."/>
            <person name="Burnham C.-A.D."/>
            <person name="Dantas G."/>
        </authorList>
    </citation>
    <scope>NUCLEOTIDE SEQUENCE [LARGE SCALE GENOMIC DNA]</scope>
    <source>
        <strain evidence="2 3">WF_348</strain>
    </source>
</reference>
<sequence length="84" mass="9079">MNNLLEVLDTKSKGFENTVSIVTTGAAAGIAISKAINKNEKIGAVVGVGVGLLVYAMFSPQNKLKKENKKLEKQIEEFEAKLEK</sequence>
<organism evidence="2 3">
    <name type="scientific">Empedobacter falsenii</name>
    <dbReference type="NCBI Taxonomy" id="343874"/>
    <lineage>
        <taxon>Bacteria</taxon>
        <taxon>Pseudomonadati</taxon>
        <taxon>Bacteroidota</taxon>
        <taxon>Flavobacteriia</taxon>
        <taxon>Flavobacteriales</taxon>
        <taxon>Weeksellaceae</taxon>
        <taxon>Empedobacter</taxon>
    </lineage>
</organism>
<dbReference type="Proteomes" id="UP000267844">
    <property type="component" value="Unassembled WGS sequence"/>
</dbReference>
<dbReference type="EMBL" id="RHPO01000006">
    <property type="protein sequence ID" value="RRT92954.1"/>
    <property type="molecule type" value="Genomic_DNA"/>
</dbReference>
<accession>A0A427BQW9</accession>
<dbReference type="RefSeq" id="WP_125349396.1">
    <property type="nucleotide sequence ID" value="NZ_RHPN01000006.1"/>
</dbReference>
<proteinExistence type="predicted"/>
<evidence type="ECO:0000313" key="3">
    <source>
        <dbReference type="Proteomes" id="UP000267844"/>
    </source>
</evidence>
<protein>
    <submittedName>
        <fullName evidence="2">Uncharacterized protein</fullName>
    </submittedName>
</protein>
<feature type="transmembrane region" description="Helical" evidence="1">
    <location>
        <begin position="42"/>
        <end position="60"/>
    </location>
</feature>
<keyword evidence="1" id="KW-0472">Membrane</keyword>
<evidence type="ECO:0000313" key="2">
    <source>
        <dbReference type="EMBL" id="RRT92954.1"/>
    </source>
</evidence>
<gene>
    <name evidence="2" type="ORF">EGI89_05170</name>
</gene>